<dbReference type="Proteomes" id="UP001162992">
    <property type="component" value="Chromosome 8"/>
</dbReference>
<protein>
    <submittedName>
        <fullName evidence="1">Uncharacterized protein</fullName>
    </submittedName>
</protein>
<reference evidence="2" key="1">
    <citation type="journal article" date="2024" name="Proc. Natl. Acad. Sci. U.S.A.">
        <title>Extraordinary preservation of gene collinearity over three hundred million years revealed in homosporous lycophytes.</title>
        <authorList>
            <person name="Li C."/>
            <person name="Wickell D."/>
            <person name="Kuo L.Y."/>
            <person name="Chen X."/>
            <person name="Nie B."/>
            <person name="Liao X."/>
            <person name="Peng D."/>
            <person name="Ji J."/>
            <person name="Jenkins J."/>
            <person name="Williams M."/>
            <person name="Shu S."/>
            <person name="Plott C."/>
            <person name="Barry K."/>
            <person name="Rajasekar S."/>
            <person name="Grimwood J."/>
            <person name="Han X."/>
            <person name="Sun S."/>
            <person name="Hou Z."/>
            <person name="He W."/>
            <person name="Dai G."/>
            <person name="Sun C."/>
            <person name="Schmutz J."/>
            <person name="Leebens-Mack J.H."/>
            <person name="Li F.W."/>
            <person name="Wang L."/>
        </authorList>
    </citation>
    <scope>NUCLEOTIDE SEQUENCE [LARGE SCALE GENOMIC DNA]</scope>
    <source>
        <strain evidence="2">cv. PW_Plant_1</strain>
    </source>
</reference>
<evidence type="ECO:0000313" key="1">
    <source>
        <dbReference type="EMBL" id="KAJ7548082.1"/>
    </source>
</evidence>
<dbReference type="EMBL" id="CM055099">
    <property type="protein sequence ID" value="KAJ7548082.1"/>
    <property type="molecule type" value="Genomic_DNA"/>
</dbReference>
<keyword evidence="2" id="KW-1185">Reference proteome</keyword>
<organism evidence="1 2">
    <name type="scientific">Diphasiastrum complanatum</name>
    <name type="common">Issler's clubmoss</name>
    <name type="synonym">Lycopodium complanatum</name>
    <dbReference type="NCBI Taxonomy" id="34168"/>
    <lineage>
        <taxon>Eukaryota</taxon>
        <taxon>Viridiplantae</taxon>
        <taxon>Streptophyta</taxon>
        <taxon>Embryophyta</taxon>
        <taxon>Tracheophyta</taxon>
        <taxon>Lycopodiopsida</taxon>
        <taxon>Lycopodiales</taxon>
        <taxon>Lycopodiaceae</taxon>
        <taxon>Lycopodioideae</taxon>
        <taxon>Diphasiastrum</taxon>
    </lineage>
</organism>
<name>A0ACC2D1I3_DIPCM</name>
<comment type="caution">
    <text evidence="1">The sequence shown here is derived from an EMBL/GenBank/DDBJ whole genome shotgun (WGS) entry which is preliminary data.</text>
</comment>
<sequence>MLGKRSRSMRRIASMVSVGLECAPIDTFPPAEQRKEKQSSLKCSLPCAPRVVIGFNPKACLDKEDEKKPLPVTPPSEKQSSSPKSRPTSGLESLLTSPRPAGNKNLQTVGLNFLAALDSDPELPKDGDSSKIGVAECGSMAPGIANGYAHIPPYSDLQQTQSSTVGNTFKQSHPIPIAQSPLLQPAAQYKLQHQNSSHSSQREPVRLNTQAPRKHTEGYVHGDGEVGRCVFSFLTTSPGTYEGADCVCLGSMDFMEACFLCKRHLGQGRDIYMYKGDKAFCSDECRYQQIVIDERAERREKYSSVALKTGTAVQSRRSNHKTRVLSASTAAAA</sequence>
<evidence type="ECO:0000313" key="2">
    <source>
        <dbReference type="Proteomes" id="UP001162992"/>
    </source>
</evidence>
<gene>
    <name evidence="1" type="ORF">O6H91_08G116700</name>
</gene>
<accession>A0ACC2D1I3</accession>
<proteinExistence type="predicted"/>